<keyword evidence="7" id="KW-1185">Reference proteome</keyword>
<dbReference type="InterPro" id="IPR009057">
    <property type="entry name" value="Homeodomain-like_sf"/>
</dbReference>
<evidence type="ECO:0000256" key="4">
    <source>
        <dbReference type="PROSITE-ProRule" id="PRU00335"/>
    </source>
</evidence>
<feature type="domain" description="HTH tetR-type" evidence="5">
    <location>
        <begin position="14"/>
        <end position="74"/>
    </location>
</feature>
<dbReference type="Proteomes" id="UP000225548">
    <property type="component" value="Unassembled WGS sequence"/>
</dbReference>
<keyword evidence="2 4" id="KW-0238">DNA-binding</keyword>
<comment type="caution">
    <text evidence="6">The sequence shown here is derived from an EMBL/GenBank/DDBJ whole genome shotgun (WGS) entry which is preliminary data.</text>
</comment>
<evidence type="ECO:0000313" key="7">
    <source>
        <dbReference type="Proteomes" id="UP000225548"/>
    </source>
</evidence>
<evidence type="ECO:0000256" key="1">
    <source>
        <dbReference type="ARBA" id="ARBA00023015"/>
    </source>
</evidence>
<sequence>MGSHPNATIGRPRLFDEQTVLDKLTMLFWRQGYTQTSMTDIVNASGVHKPSLYRTFGTKEELFATILRRYLDDRMAVFAQLVETAGPGIEGVHTFLDLFETDAVSGGSKDGCLMVMASNELRGTTPGYDDFAVAHRRALHAVIRVLVARAAPDAAPTSDEAEQRTDLLSAYMLGLQVIVRSGAAADEIHRYFQAMHATVDTW</sequence>
<organism evidence="6 7">
    <name type="scientific">Sanguibacter antarcticus</name>
    <dbReference type="NCBI Taxonomy" id="372484"/>
    <lineage>
        <taxon>Bacteria</taxon>
        <taxon>Bacillati</taxon>
        <taxon>Actinomycetota</taxon>
        <taxon>Actinomycetes</taxon>
        <taxon>Micrococcales</taxon>
        <taxon>Sanguibacteraceae</taxon>
        <taxon>Sanguibacter</taxon>
    </lineage>
</organism>
<reference evidence="6 7" key="1">
    <citation type="submission" date="2017-10" db="EMBL/GenBank/DDBJ databases">
        <title>Sequencing the genomes of 1000 actinobacteria strains.</title>
        <authorList>
            <person name="Klenk H.-P."/>
        </authorList>
    </citation>
    <scope>NUCLEOTIDE SEQUENCE [LARGE SCALE GENOMIC DNA]</scope>
    <source>
        <strain evidence="6 7">DSM 18966</strain>
    </source>
</reference>
<evidence type="ECO:0000313" key="6">
    <source>
        <dbReference type="EMBL" id="PFG33842.1"/>
    </source>
</evidence>
<dbReference type="RefSeq" id="WP_245862338.1">
    <property type="nucleotide sequence ID" value="NZ_PDJG01000001.1"/>
</dbReference>
<dbReference type="Gene3D" id="1.10.10.60">
    <property type="entry name" value="Homeodomain-like"/>
    <property type="match status" value="1"/>
</dbReference>
<gene>
    <name evidence="6" type="ORF">ATL42_1735</name>
</gene>
<evidence type="ECO:0000256" key="2">
    <source>
        <dbReference type="ARBA" id="ARBA00023125"/>
    </source>
</evidence>
<dbReference type="SUPFAM" id="SSF46689">
    <property type="entry name" value="Homeodomain-like"/>
    <property type="match status" value="1"/>
</dbReference>
<evidence type="ECO:0000259" key="5">
    <source>
        <dbReference type="PROSITE" id="PS50977"/>
    </source>
</evidence>
<proteinExistence type="predicted"/>
<dbReference type="Pfam" id="PF00440">
    <property type="entry name" value="TetR_N"/>
    <property type="match status" value="1"/>
</dbReference>
<keyword evidence="1" id="KW-0805">Transcription regulation</keyword>
<accession>A0A2A9E6H1</accession>
<dbReference type="PANTHER" id="PTHR47506">
    <property type="entry name" value="TRANSCRIPTIONAL REGULATORY PROTEIN"/>
    <property type="match status" value="1"/>
</dbReference>
<dbReference type="Gene3D" id="1.10.357.10">
    <property type="entry name" value="Tetracycline Repressor, domain 2"/>
    <property type="match status" value="1"/>
</dbReference>
<dbReference type="PANTHER" id="PTHR47506:SF1">
    <property type="entry name" value="HTH-TYPE TRANSCRIPTIONAL REGULATOR YJDC"/>
    <property type="match status" value="1"/>
</dbReference>
<name>A0A2A9E6H1_9MICO</name>
<feature type="DNA-binding region" description="H-T-H motif" evidence="4">
    <location>
        <begin position="37"/>
        <end position="56"/>
    </location>
</feature>
<dbReference type="GO" id="GO:0003677">
    <property type="term" value="F:DNA binding"/>
    <property type="evidence" value="ECO:0007669"/>
    <property type="project" value="UniProtKB-UniRule"/>
</dbReference>
<dbReference type="EMBL" id="PDJG01000001">
    <property type="protein sequence ID" value="PFG33842.1"/>
    <property type="molecule type" value="Genomic_DNA"/>
</dbReference>
<dbReference type="AlphaFoldDB" id="A0A2A9E6H1"/>
<dbReference type="SUPFAM" id="SSF48498">
    <property type="entry name" value="Tetracyclin repressor-like, C-terminal domain"/>
    <property type="match status" value="1"/>
</dbReference>
<dbReference type="PRINTS" id="PR00455">
    <property type="entry name" value="HTHTETR"/>
</dbReference>
<dbReference type="PROSITE" id="PS50977">
    <property type="entry name" value="HTH_TETR_2"/>
    <property type="match status" value="1"/>
</dbReference>
<protein>
    <submittedName>
        <fullName evidence="6">TetR family transcriptional regulator</fullName>
    </submittedName>
</protein>
<dbReference type="InterPro" id="IPR036271">
    <property type="entry name" value="Tet_transcr_reg_TetR-rel_C_sf"/>
</dbReference>
<dbReference type="InterPro" id="IPR001647">
    <property type="entry name" value="HTH_TetR"/>
</dbReference>
<evidence type="ECO:0000256" key="3">
    <source>
        <dbReference type="ARBA" id="ARBA00023163"/>
    </source>
</evidence>
<keyword evidence="3" id="KW-0804">Transcription</keyword>